<evidence type="ECO:0000256" key="5">
    <source>
        <dbReference type="ARBA" id="ARBA00022989"/>
    </source>
</evidence>
<reference evidence="9" key="2">
    <citation type="journal article" date="2021" name="PeerJ">
        <title>Extensive microbial diversity within the chicken gut microbiome revealed by metagenomics and culture.</title>
        <authorList>
            <person name="Gilroy R."/>
            <person name="Ravi A."/>
            <person name="Getino M."/>
            <person name="Pursley I."/>
            <person name="Horton D.L."/>
            <person name="Alikhan N.F."/>
            <person name="Baker D."/>
            <person name="Gharbi K."/>
            <person name="Hall N."/>
            <person name="Watson M."/>
            <person name="Adriaenssens E.M."/>
            <person name="Foster-Nyarko E."/>
            <person name="Jarju S."/>
            <person name="Secka A."/>
            <person name="Antonio M."/>
            <person name="Oren A."/>
            <person name="Chaudhuri R.R."/>
            <person name="La Ragione R."/>
            <person name="Hildebrand F."/>
            <person name="Pallen M.J."/>
        </authorList>
    </citation>
    <scope>NUCLEOTIDE SEQUENCE</scope>
    <source>
        <strain evidence="9">35461</strain>
    </source>
</reference>
<dbReference type="SUPFAM" id="SSF161098">
    <property type="entry name" value="MetI-like"/>
    <property type="match status" value="1"/>
</dbReference>
<dbReference type="CDD" id="cd06261">
    <property type="entry name" value="TM_PBP2"/>
    <property type="match status" value="1"/>
</dbReference>
<dbReference type="AlphaFoldDB" id="A0A9D1NL02"/>
<reference evidence="9" key="1">
    <citation type="submission" date="2020-10" db="EMBL/GenBank/DDBJ databases">
        <authorList>
            <person name="Gilroy R."/>
        </authorList>
    </citation>
    <scope>NUCLEOTIDE SEQUENCE</scope>
    <source>
        <strain evidence="9">35461</strain>
    </source>
</reference>
<feature type="transmembrane region" description="Helical" evidence="7">
    <location>
        <begin position="118"/>
        <end position="139"/>
    </location>
</feature>
<proteinExistence type="inferred from homology"/>
<dbReference type="PANTHER" id="PTHR30465:SF66">
    <property type="entry name" value="INNER MEMBRANE ABC TRANSPORTER PERMEASE PROTEIN YEJB"/>
    <property type="match status" value="1"/>
</dbReference>
<keyword evidence="4 7" id="KW-0812">Transmembrane</keyword>
<keyword evidence="6 7" id="KW-0472">Membrane</keyword>
<gene>
    <name evidence="9" type="ORF">IAC79_00425</name>
</gene>
<evidence type="ECO:0000259" key="8">
    <source>
        <dbReference type="PROSITE" id="PS50928"/>
    </source>
</evidence>
<dbReference type="Gene3D" id="1.10.3720.10">
    <property type="entry name" value="MetI-like"/>
    <property type="match status" value="1"/>
</dbReference>
<feature type="transmembrane region" description="Helical" evidence="7">
    <location>
        <begin position="210"/>
        <end position="231"/>
    </location>
</feature>
<dbReference type="Pfam" id="PF00528">
    <property type="entry name" value="BPD_transp_1"/>
    <property type="match status" value="1"/>
</dbReference>
<evidence type="ECO:0000256" key="7">
    <source>
        <dbReference type="RuleBase" id="RU363032"/>
    </source>
</evidence>
<organism evidence="9 10">
    <name type="scientific">Candidatus Spyradenecus faecavium</name>
    <dbReference type="NCBI Taxonomy" id="2840947"/>
    <lineage>
        <taxon>Bacteria</taxon>
        <taxon>Pseudomonadati</taxon>
        <taxon>Lentisphaerota</taxon>
        <taxon>Lentisphaeria</taxon>
        <taxon>Lentisphaerales</taxon>
        <taxon>Lentisphaeraceae</taxon>
        <taxon>Lentisphaeraceae incertae sedis</taxon>
        <taxon>Candidatus Spyradenecus</taxon>
    </lineage>
</organism>
<sequence>MNRLQYLIRRLMLLVPTFFGITVVCFLLTRLLPGGPVDLMLAQMQGASGGGGEAGGGANAALVSEEMRAELNKQFGFDQPIWKQYYNWAVKEHLGMSMHSYMYRDSTAWERIRERLPVSVWFGVVAFLLSYLVCIPLGIAKALRHGAPFDFATSALVFTAYSIPAFAVGMILKMCLSGTVDGLWDIFPIGGFESDAAVAAGGWTLFWDRAYHMVLPVASYVMTSFALLTIMMKNSLMEQMSAEYVRTVLAKGATRRRAIWCHALRNALIPIATGFGSILGALFAGSMIIETLFEIPGMGQLSLEALIQHDYAVFMAMLVMTASIQLLGNLLSDFCYMLIDPRIHFD</sequence>
<evidence type="ECO:0000256" key="2">
    <source>
        <dbReference type="ARBA" id="ARBA00022448"/>
    </source>
</evidence>
<dbReference type="Proteomes" id="UP000886845">
    <property type="component" value="Unassembled WGS sequence"/>
</dbReference>
<name>A0A9D1NL02_9BACT</name>
<feature type="transmembrane region" description="Helical" evidence="7">
    <location>
        <begin position="12"/>
        <end position="32"/>
    </location>
</feature>
<comment type="subcellular location">
    <subcellularLocation>
        <location evidence="1 7">Cell membrane</location>
        <topology evidence="1 7">Multi-pass membrane protein</topology>
    </subcellularLocation>
</comment>
<feature type="transmembrane region" description="Helical" evidence="7">
    <location>
        <begin position="313"/>
        <end position="339"/>
    </location>
</feature>
<feature type="transmembrane region" description="Helical" evidence="7">
    <location>
        <begin position="151"/>
        <end position="172"/>
    </location>
</feature>
<keyword evidence="3" id="KW-1003">Cell membrane</keyword>
<comment type="caution">
    <text evidence="9">The sequence shown here is derived from an EMBL/GenBank/DDBJ whole genome shotgun (WGS) entry which is preliminary data.</text>
</comment>
<dbReference type="GO" id="GO:0055085">
    <property type="term" value="P:transmembrane transport"/>
    <property type="evidence" value="ECO:0007669"/>
    <property type="project" value="InterPro"/>
</dbReference>
<evidence type="ECO:0000256" key="6">
    <source>
        <dbReference type="ARBA" id="ARBA00023136"/>
    </source>
</evidence>
<dbReference type="GO" id="GO:0042884">
    <property type="term" value="P:microcin transport"/>
    <property type="evidence" value="ECO:0007669"/>
    <property type="project" value="TreeGrafter"/>
</dbReference>
<feature type="transmembrane region" description="Helical" evidence="7">
    <location>
        <begin position="267"/>
        <end position="293"/>
    </location>
</feature>
<dbReference type="InterPro" id="IPR035906">
    <property type="entry name" value="MetI-like_sf"/>
</dbReference>
<dbReference type="InterPro" id="IPR000515">
    <property type="entry name" value="MetI-like"/>
</dbReference>
<evidence type="ECO:0000256" key="1">
    <source>
        <dbReference type="ARBA" id="ARBA00004651"/>
    </source>
</evidence>
<evidence type="ECO:0000256" key="3">
    <source>
        <dbReference type="ARBA" id="ARBA00022475"/>
    </source>
</evidence>
<keyword evidence="5 7" id="KW-1133">Transmembrane helix</keyword>
<keyword evidence="2 7" id="KW-0813">Transport</keyword>
<feature type="domain" description="ABC transmembrane type-1" evidence="8">
    <location>
        <begin position="116"/>
        <end position="332"/>
    </location>
</feature>
<evidence type="ECO:0000313" key="10">
    <source>
        <dbReference type="Proteomes" id="UP000886845"/>
    </source>
</evidence>
<dbReference type="EMBL" id="DVOR01000015">
    <property type="protein sequence ID" value="HIV08565.1"/>
    <property type="molecule type" value="Genomic_DNA"/>
</dbReference>
<comment type="similarity">
    <text evidence="7">Belongs to the binding-protein-dependent transport system permease family.</text>
</comment>
<dbReference type="PANTHER" id="PTHR30465">
    <property type="entry name" value="INNER MEMBRANE ABC TRANSPORTER"/>
    <property type="match status" value="1"/>
</dbReference>
<protein>
    <submittedName>
        <fullName evidence="9">ABC transporter permease</fullName>
    </submittedName>
</protein>
<evidence type="ECO:0000256" key="4">
    <source>
        <dbReference type="ARBA" id="ARBA00022692"/>
    </source>
</evidence>
<dbReference type="PROSITE" id="PS50928">
    <property type="entry name" value="ABC_TM1"/>
    <property type="match status" value="1"/>
</dbReference>
<dbReference type="GO" id="GO:0005886">
    <property type="term" value="C:plasma membrane"/>
    <property type="evidence" value="ECO:0007669"/>
    <property type="project" value="UniProtKB-SubCell"/>
</dbReference>
<accession>A0A9D1NL02</accession>
<evidence type="ECO:0000313" key="9">
    <source>
        <dbReference type="EMBL" id="HIV08565.1"/>
    </source>
</evidence>